<dbReference type="PANTHER" id="PTHR22789:SF0">
    <property type="entry name" value="3-OXO-TETRONATE 4-PHOSPHATE DECARBOXYLASE-RELATED"/>
    <property type="match status" value="1"/>
</dbReference>
<feature type="domain" description="Class II aldolase/adducin N-terminal" evidence="3">
    <location>
        <begin position="49"/>
        <end position="190"/>
    </location>
</feature>
<name>A0A2H0LPI8_9BACT</name>
<evidence type="ECO:0000256" key="2">
    <source>
        <dbReference type="ARBA" id="ARBA00023239"/>
    </source>
</evidence>
<dbReference type="InterPro" id="IPR050197">
    <property type="entry name" value="Aldolase_class_II_sugar_metab"/>
</dbReference>
<keyword evidence="2" id="KW-0456">Lyase</keyword>
<dbReference type="Proteomes" id="UP000230859">
    <property type="component" value="Unassembled WGS sequence"/>
</dbReference>
<dbReference type="GO" id="GO:0016832">
    <property type="term" value="F:aldehyde-lyase activity"/>
    <property type="evidence" value="ECO:0007669"/>
    <property type="project" value="TreeGrafter"/>
</dbReference>
<dbReference type="GO" id="GO:0019323">
    <property type="term" value="P:pentose catabolic process"/>
    <property type="evidence" value="ECO:0007669"/>
    <property type="project" value="TreeGrafter"/>
</dbReference>
<reference evidence="4 5" key="1">
    <citation type="submission" date="2017-09" db="EMBL/GenBank/DDBJ databases">
        <title>Depth-based differentiation of microbial function through sediment-hosted aquifers and enrichment of novel symbionts in the deep terrestrial subsurface.</title>
        <authorList>
            <person name="Probst A.J."/>
            <person name="Ladd B."/>
            <person name="Jarett J.K."/>
            <person name="Geller-Mcgrath D.E."/>
            <person name="Sieber C.M."/>
            <person name="Emerson J.B."/>
            <person name="Anantharaman K."/>
            <person name="Thomas B.C."/>
            <person name="Malmstrom R."/>
            <person name="Stieglmeier M."/>
            <person name="Klingl A."/>
            <person name="Woyke T."/>
            <person name="Ryan C.M."/>
            <person name="Banfield J.F."/>
        </authorList>
    </citation>
    <scope>NUCLEOTIDE SEQUENCE [LARGE SCALE GENOMIC DNA]</scope>
    <source>
        <strain evidence="4">CG11_big_fil_rev_8_21_14_0_20_45_26</strain>
    </source>
</reference>
<evidence type="ECO:0000313" key="5">
    <source>
        <dbReference type="Proteomes" id="UP000230859"/>
    </source>
</evidence>
<accession>A0A2H0LPI8</accession>
<dbReference type="Pfam" id="PF00596">
    <property type="entry name" value="Aldolase_II"/>
    <property type="match status" value="1"/>
</dbReference>
<comment type="caution">
    <text evidence="4">The sequence shown here is derived from an EMBL/GenBank/DDBJ whole genome shotgun (WGS) entry which is preliminary data.</text>
</comment>
<dbReference type="GO" id="GO:0032259">
    <property type="term" value="P:methylation"/>
    <property type="evidence" value="ECO:0007669"/>
    <property type="project" value="UniProtKB-KW"/>
</dbReference>
<keyword evidence="4" id="KW-0808">Transferase</keyword>
<dbReference type="PANTHER" id="PTHR22789">
    <property type="entry name" value="FUCULOSE PHOSPHATE ALDOLASE"/>
    <property type="match status" value="1"/>
</dbReference>
<protein>
    <submittedName>
        <fullName evidence="4">rRNA adenine methyltransferase</fullName>
    </submittedName>
</protein>
<gene>
    <name evidence="4" type="ORF">COV74_05210</name>
</gene>
<keyword evidence="4" id="KW-0489">Methyltransferase</keyword>
<dbReference type="EMBL" id="PCVY01000046">
    <property type="protein sequence ID" value="PIQ86353.1"/>
    <property type="molecule type" value="Genomic_DNA"/>
</dbReference>
<evidence type="ECO:0000256" key="1">
    <source>
        <dbReference type="ARBA" id="ARBA00022723"/>
    </source>
</evidence>
<dbReference type="Gene3D" id="3.40.225.10">
    <property type="entry name" value="Class II aldolase/adducin N-terminal domain"/>
    <property type="match status" value="1"/>
</dbReference>
<evidence type="ECO:0000313" key="4">
    <source>
        <dbReference type="EMBL" id="PIQ86353.1"/>
    </source>
</evidence>
<organism evidence="4 5">
    <name type="scientific">Candidatus Abzuiibacterium crystallinum</name>
    <dbReference type="NCBI Taxonomy" id="1974748"/>
    <lineage>
        <taxon>Bacteria</taxon>
        <taxon>Pseudomonadati</taxon>
        <taxon>Candidatus Omnitrophota</taxon>
        <taxon>Candidatus Abzuiibacterium</taxon>
    </lineage>
</organism>
<sequence>MMDEGYIKFNCEWQAGPALAENEIKQLNSWRAKLHHMNLIGVYPGGIGFGNISQRVGTTNEFLISGTQTGGLTHLSGEHYTKVIRGDFDKNLIVCEGPIKASSESLTHLAVYEASSDINAVLHVHHHVFWKRLIGQVPATNEKIAYGTPEMAREVQRLFREEALGKRKIFVMAGHEDGVVVVGGDLNEAGTTLMKVYSQLHNSTD</sequence>
<dbReference type="InterPro" id="IPR001303">
    <property type="entry name" value="Aldolase_II/adducin_N"/>
</dbReference>
<proteinExistence type="predicted"/>
<dbReference type="GO" id="GO:0046872">
    <property type="term" value="F:metal ion binding"/>
    <property type="evidence" value="ECO:0007669"/>
    <property type="project" value="UniProtKB-KW"/>
</dbReference>
<dbReference type="InterPro" id="IPR036409">
    <property type="entry name" value="Aldolase_II/adducin_N_sf"/>
</dbReference>
<dbReference type="GO" id="GO:0005829">
    <property type="term" value="C:cytosol"/>
    <property type="evidence" value="ECO:0007669"/>
    <property type="project" value="TreeGrafter"/>
</dbReference>
<dbReference type="AlphaFoldDB" id="A0A2H0LPI8"/>
<dbReference type="GO" id="GO:0008168">
    <property type="term" value="F:methyltransferase activity"/>
    <property type="evidence" value="ECO:0007669"/>
    <property type="project" value="UniProtKB-KW"/>
</dbReference>
<evidence type="ECO:0000259" key="3">
    <source>
        <dbReference type="Pfam" id="PF00596"/>
    </source>
</evidence>
<dbReference type="SUPFAM" id="SSF53639">
    <property type="entry name" value="AraD/HMP-PK domain-like"/>
    <property type="match status" value="1"/>
</dbReference>
<keyword evidence="1" id="KW-0479">Metal-binding</keyword>